<accession>A0A0N9R2T5</accession>
<dbReference type="EMBL" id="KT820662">
    <property type="protein sequence ID" value="ALH22926.1"/>
    <property type="molecule type" value="Genomic_DNA"/>
</dbReference>
<keyword evidence="1" id="KW-0175">Coiled coil</keyword>
<dbReference type="OrthoDB" id="32942at10239"/>
<evidence type="ECO:0000313" key="2">
    <source>
        <dbReference type="EMBL" id="ALH22926.1"/>
    </source>
</evidence>
<protein>
    <submittedName>
        <fullName evidence="2">MIGE-like protein</fullName>
    </submittedName>
</protein>
<dbReference type="Proteomes" id="UP000203826">
    <property type="component" value="Segment"/>
</dbReference>
<evidence type="ECO:0000313" key="3">
    <source>
        <dbReference type="Proteomes" id="UP000203826"/>
    </source>
</evidence>
<gene>
    <name evidence="2" type="ORF">ceV_020</name>
</gene>
<name>A0A0N9R2T5_9VIRU</name>
<organism evidence="2 3">
    <name type="scientific">Chrysochromulina ericina virus CeV-01B</name>
    <dbReference type="NCBI Taxonomy" id="3070830"/>
    <lineage>
        <taxon>Viruses</taxon>
        <taxon>Varidnaviria</taxon>
        <taxon>Bamfordvirae</taxon>
        <taxon>Nucleocytoviricota</taxon>
        <taxon>Megaviricetes</taxon>
        <taxon>Imitervirales</taxon>
        <taxon>Mesomimiviridae</taxon>
        <taxon>Tethysvirus</taxon>
        <taxon>Tethysvirus raunefjordenense</taxon>
    </lineage>
</organism>
<reference evidence="2 3" key="1">
    <citation type="journal article" date="2015" name="Genome Announc.">
        <title>The 474-Kilobase-Pair Complete Genome Sequence of CeV-01B, a Virus Infecting Haptolina (Chrysochromulina) ericina (Prymnesiophyceae).</title>
        <authorList>
            <person name="Gallot-Lavallee L."/>
            <person name="Pagarete A."/>
            <person name="Legendre M."/>
            <person name="Santini S."/>
            <person name="Sandaa R.A."/>
            <person name="Himmelbauer H."/>
            <person name="Ogata H."/>
            <person name="Bratbak G."/>
            <person name="Claverie J.M."/>
        </authorList>
    </citation>
    <scope>NUCLEOTIDE SEQUENCE [LARGE SCALE GENOMIC DNA]</scope>
    <source>
        <strain evidence="2">CeV-01B</strain>
    </source>
</reference>
<evidence type="ECO:0000256" key="1">
    <source>
        <dbReference type="SAM" id="Coils"/>
    </source>
</evidence>
<sequence length="292" mass="34656">MHNNLVPNEEFKFICKCCDYKSRRKSQFDRHLMTLKHINKENTTKIQQNTTEKGSYICECGKKYLHRASLHNHKKKCNNGNELNKELKVPKISSELILKLINENNELKNTILKENQELRNQITELIPKVGNNNNNLKQNFNINLFLNEKCKDALSMDEFIDKIEISMKNLLTTREKGQAEGISNIIVENMNKLSLYERPLHCTDKKRETLYIKNNEWEKDENREHINKALNKIEKKQLKNIKIWLDKHPNYMKNSYEQGEFAKLLRECTNSIDDSREKVIKKLCNEVYLDKE</sequence>
<feature type="coiled-coil region" evidence="1">
    <location>
        <begin position="97"/>
        <end position="124"/>
    </location>
</feature>
<dbReference type="KEGG" id="vg:26048887"/>
<keyword evidence="3" id="KW-1185">Reference proteome</keyword>
<proteinExistence type="predicted"/>